<keyword evidence="1" id="KW-0812">Transmembrane</keyword>
<dbReference type="PANTHER" id="PTHR22943">
    <property type="entry name" value="7-TRANSMEMBRANE DOMAIN RECEPTOR C.ELEGANS"/>
    <property type="match status" value="1"/>
</dbReference>
<comment type="caution">
    <text evidence="2">The sequence shown here is derived from an EMBL/GenBank/DDBJ whole genome shotgun (WGS) entry which is preliminary data.</text>
</comment>
<name>A0AAV5TAF3_9BILA</name>
<feature type="transmembrane region" description="Helical" evidence="1">
    <location>
        <begin position="142"/>
        <end position="167"/>
    </location>
</feature>
<feature type="transmembrane region" description="Helical" evidence="1">
    <location>
        <begin position="294"/>
        <end position="322"/>
    </location>
</feature>
<dbReference type="EMBL" id="BTSX01000004">
    <property type="protein sequence ID" value="GMS92299.1"/>
    <property type="molecule type" value="Genomic_DNA"/>
</dbReference>
<accession>A0AAV5TAF3</accession>
<protein>
    <recommendedName>
        <fullName evidence="4">G protein-coupled receptor</fullName>
    </recommendedName>
</protein>
<evidence type="ECO:0008006" key="4">
    <source>
        <dbReference type="Google" id="ProtNLM"/>
    </source>
</evidence>
<keyword evidence="1" id="KW-0472">Membrane</keyword>
<proteinExistence type="predicted"/>
<keyword evidence="3" id="KW-1185">Reference proteome</keyword>
<evidence type="ECO:0000313" key="2">
    <source>
        <dbReference type="EMBL" id="GMS92299.1"/>
    </source>
</evidence>
<feature type="non-terminal residue" evidence="2">
    <location>
        <position position="349"/>
    </location>
</feature>
<dbReference type="Proteomes" id="UP001432027">
    <property type="component" value="Unassembled WGS sequence"/>
</dbReference>
<keyword evidence="1" id="KW-1133">Transmembrane helix</keyword>
<sequence>MPITAYAWIHDDPFHTIFVVSTTTLSVVSNGLLLCIIATTSSSNIGSYRYLLAVFALSDIVASLGHATLQPTLHMTSSGFYFFPRYGEIMIGGRSYDTLFCLVFIATYYQTFLVLAYHYVYRLKAVTSSLTRSVTGYWTSKQWTCLGLTIYCLYTSSLVGTCAIAFMPSDETRALVPQEIFDVYGVDLRNPNRGFTVISVRRPNSITGEMMCHAPSIVGLSMLLAMFGGTAGVIVYCISRTISAIRSSDNHLTEKTRKMQMDLFKALLIQTALPLLFSYLPLATILVFPAISRIALGVFGNVLFSSTAIFPSIDALFVLFFIGRFRVAVIRLLRLPFESNSVASDQQPT</sequence>
<feature type="transmembrane region" description="Helical" evidence="1">
    <location>
        <begin position="99"/>
        <end position="121"/>
    </location>
</feature>
<feature type="transmembrane region" description="Helical" evidence="1">
    <location>
        <begin position="16"/>
        <end position="38"/>
    </location>
</feature>
<dbReference type="AlphaFoldDB" id="A0AAV5TAF3"/>
<dbReference type="SUPFAM" id="SSF81321">
    <property type="entry name" value="Family A G protein-coupled receptor-like"/>
    <property type="match status" value="1"/>
</dbReference>
<feature type="transmembrane region" description="Helical" evidence="1">
    <location>
        <begin position="217"/>
        <end position="238"/>
    </location>
</feature>
<dbReference type="InterPro" id="IPR019428">
    <property type="entry name" value="7TM_GPCR_serpentine_rcpt_Str"/>
</dbReference>
<evidence type="ECO:0000256" key="1">
    <source>
        <dbReference type="SAM" id="Phobius"/>
    </source>
</evidence>
<organism evidence="2 3">
    <name type="scientific">Pristionchus entomophagus</name>
    <dbReference type="NCBI Taxonomy" id="358040"/>
    <lineage>
        <taxon>Eukaryota</taxon>
        <taxon>Metazoa</taxon>
        <taxon>Ecdysozoa</taxon>
        <taxon>Nematoda</taxon>
        <taxon>Chromadorea</taxon>
        <taxon>Rhabditida</taxon>
        <taxon>Rhabditina</taxon>
        <taxon>Diplogasteromorpha</taxon>
        <taxon>Diplogasteroidea</taxon>
        <taxon>Neodiplogasteridae</taxon>
        <taxon>Pristionchus</taxon>
    </lineage>
</organism>
<evidence type="ECO:0000313" key="3">
    <source>
        <dbReference type="Proteomes" id="UP001432027"/>
    </source>
</evidence>
<feature type="transmembrane region" description="Helical" evidence="1">
    <location>
        <begin position="267"/>
        <end position="288"/>
    </location>
</feature>
<reference evidence="2" key="1">
    <citation type="submission" date="2023-10" db="EMBL/GenBank/DDBJ databases">
        <title>Genome assembly of Pristionchus species.</title>
        <authorList>
            <person name="Yoshida K."/>
            <person name="Sommer R.J."/>
        </authorList>
    </citation>
    <scope>NUCLEOTIDE SEQUENCE</scope>
    <source>
        <strain evidence="2">RS0144</strain>
    </source>
</reference>
<gene>
    <name evidence="2" type="ORF">PENTCL1PPCAC_14474</name>
</gene>
<dbReference type="PANTHER" id="PTHR22943:SF248">
    <property type="entry name" value="SEVEN TM RECEPTOR"/>
    <property type="match status" value="1"/>
</dbReference>
<dbReference type="Pfam" id="PF10326">
    <property type="entry name" value="7TM_GPCR_Str"/>
    <property type="match status" value="1"/>
</dbReference>
<feature type="transmembrane region" description="Helical" evidence="1">
    <location>
        <begin position="50"/>
        <end position="69"/>
    </location>
</feature>